<dbReference type="InterPro" id="IPR043472">
    <property type="entry name" value="Macro_dom-like"/>
</dbReference>
<dbReference type="NCBIfam" id="NF002074">
    <property type="entry name" value="PRK00913.1-4"/>
    <property type="match status" value="1"/>
</dbReference>
<reference evidence="11 12" key="1">
    <citation type="submission" date="2017-06" db="EMBL/GenBank/DDBJ databases">
        <title>Azoarcus.</title>
        <authorList>
            <person name="Woo J.-H."/>
            <person name="Kim H.-S."/>
        </authorList>
    </citation>
    <scope>NUCLEOTIDE SEQUENCE [LARGE SCALE GENOMIC DNA]</scope>
    <source>
        <strain evidence="11 12">TSPY31</strain>
    </source>
</reference>
<dbReference type="EC" id="3.4.11.10" evidence="9"/>
<dbReference type="PRINTS" id="PR00481">
    <property type="entry name" value="LAMNOPPTDASE"/>
</dbReference>
<evidence type="ECO:0000259" key="10">
    <source>
        <dbReference type="PROSITE" id="PS00631"/>
    </source>
</evidence>
<dbReference type="CDD" id="cd00433">
    <property type="entry name" value="Peptidase_M17"/>
    <property type="match status" value="1"/>
</dbReference>
<dbReference type="InterPro" id="IPR023042">
    <property type="entry name" value="Peptidase_M17_leu_NH2_pept"/>
</dbReference>
<gene>
    <name evidence="9" type="primary">pepA</name>
    <name evidence="11" type="ORF">CEW83_09135</name>
</gene>
<feature type="binding site" evidence="9">
    <location>
        <position position="350"/>
    </location>
    <ligand>
        <name>Mn(2+)</name>
        <dbReference type="ChEBI" id="CHEBI:29035"/>
        <label>1</label>
    </ligand>
</feature>
<feature type="domain" description="Cytosol aminopeptidase" evidence="10">
    <location>
        <begin position="348"/>
        <end position="355"/>
    </location>
</feature>
<keyword evidence="9" id="KW-0963">Cytoplasm</keyword>
<evidence type="ECO:0000256" key="4">
    <source>
        <dbReference type="ARBA" id="ARBA00022438"/>
    </source>
</evidence>
<dbReference type="AlphaFoldDB" id="A0A2U8GS80"/>
<dbReference type="GO" id="GO:0070006">
    <property type="term" value="F:metalloaminopeptidase activity"/>
    <property type="evidence" value="ECO:0007669"/>
    <property type="project" value="InterPro"/>
</dbReference>
<feature type="binding site" evidence="9">
    <location>
        <position position="273"/>
    </location>
    <ligand>
        <name>Mn(2+)</name>
        <dbReference type="ChEBI" id="CHEBI:29035"/>
        <label>1</label>
    </ligand>
</feature>
<keyword evidence="5 9" id="KW-0645">Protease</keyword>
<dbReference type="EC" id="3.4.11.1" evidence="9"/>
<organism evidence="11 12">
    <name type="scientific">Parazoarcus communis</name>
    <dbReference type="NCBI Taxonomy" id="41977"/>
    <lineage>
        <taxon>Bacteria</taxon>
        <taxon>Pseudomonadati</taxon>
        <taxon>Pseudomonadota</taxon>
        <taxon>Betaproteobacteria</taxon>
        <taxon>Rhodocyclales</taxon>
        <taxon>Zoogloeaceae</taxon>
        <taxon>Parazoarcus</taxon>
    </lineage>
</organism>
<dbReference type="InterPro" id="IPR008283">
    <property type="entry name" value="Peptidase_M17_N"/>
</dbReference>
<feature type="binding site" evidence="9">
    <location>
        <position position="273"/>
    </location>
    <ligand>
        <name>Mn(2+)</name>
        <dbReference type="ChEBI" id="CHEBI:29035"/>
        <label>2</label>
    </ligand>
</feature>
<dbReference type="RefSeq" id="WP_108949062.1">
    <property type="nucleotide sequence ID" value="NZ_CP022187.1"/>
</dbReference>
<dbReference type="Pfam" id="PF02789">
    <property type="entry name" value="Peptidase_M17_N"/>
    <property type="match status" value="1"/>
</dbReference>
<dbReference type="Gene3D" id="3.40.220.10">
    <property type="entry name" value="Leucine Aminopeptidase, subunit E, domain 1"/>
    <property type="match status" value="1"/>
</dbReference>
<keyword evidence="12" id="KW-1185">Reference proteome</keyword>
<comment type="similarity">
    <text evidence="3 9">Belongs to the peptidase M17 family.</text>
</comment>
<dbReference type="PROSITE" id="PS00631">
    <property type="entry name" value="CYTOSOL_AP"/>
    <property type="match status" value="1"/>
</dbReference>
<feature type="binding site" evidence="9">
    <location>
        <position position="291"/>
    </location>
    <ligand>
        <name>Mn(2+)</name>
        <dbReference type="ChEBI" id="CHEBI:29035"/>
        <label>2</label>
    </ligand>
</feature>
<dbReference type="InterPro" id="IPR011356">
    <property type="entry name" value="Leucine_aapep/pepB"/>
</dbReference>
<keyword evidence="8 9" id="KW-0464">Manganese</keyword>
<feature type="active site" evidence="9">
    <location>
        <position position="354"/>
    </location>
</feature>
<name>A0A2U8GS80_9RHOO</name>
<protein>
    <recommendedName>
        <fullName evidence="9">Probable cytosol aminopeptidase</fullName>
        <ecNumber evidence="9">3.4.11.1</ecNumber>
    </recommendedName>
    <alternativeName>
        <fullName evidence="9">Leucine aminopeptidase</fullName>
        <shortName evidence="9">LAP</shortName>
        <ecNumber evidence="9">3.4.11.10</ecNumber>
    </alternativeName>
    <alternativeName>
        <fullName evidence="9">Leucyl aminopeptidase</fullName>
    </alternativeName>
</protein>
<dbReference type="NCBIfam" id="NF002073">
    <property type="entry name" value="PRK00913.1-2"/>
    <property type="match status" value="1"/>
</dbReference>
<dbReference type="KEGG" id="acom:CEW83_09135"/>
<comment type="cofactor">
    <cofactor evidence="9">
        <name>Mn(2+)</name>
        <dbReference type="ChEBI" id="CHEBI:29035"/>
    </cofactor>
    <text evidence="9">Binds 2 manganese ions per subunit.</text>
</comment>
<dbReference type="NCBIfam" id="NF002083">
    <property type="entry name" value="PRK00913.3-5"/>
    <property type="match status" value="1"/>
</dbReference>
<dbReference type="PANTHER" id="PTHR11963:SF23">
    <property type="entry name" value="CYTOSOL AMINOPEPTIDASE"/>
    <property type="match status" value="1"/>
</dbReference>
<feature type="binding site" evidence="9">
    <location>
        <position position="352"/>
    </location>
    <ligand>
        <name>Mn(2+)</name>
        <dbReference type="ChEBI" id="CHEBI:29035"/>
        <label>1</label>
    </ligand>
</feature>
<dbReference type="InterPro" id="IPR000819">
    <property type="entry name" value="Peptidase_M17_C"/>
</dbReference>
<sequence>MEFTIKTVSPEKVRTGVLVVGVFAGGTLTASAQTLDKASKGKLSQLIKRGDLEDKAGASMTLHDLPGTTADRVLLVSLGKKEDFSDKAYRDALASVAKALSASPAKDAAITLADTAPGARSQAWCLQQASRIIADGAYRFDAPKAGGKDSKKERGARKITLTIDCKVNAELETAVRRGQAVAEGMALAKDLGNLPGNVCTPAYLADTAKALGKQFKLDVDVLDRADMEKLGMGSLLSVAKGSELPPKLIVMHYKGGKAKAKPVVLVGKGVTFDSGGISLKPGAEMDEMKYDMCGAASVIGSIKAIARMALPINVTVIVPATENMPSGTATRPGDVVTSMSGQTIEILNTDAEGRLILCDALTYAERFKPDCVIDVATLTGACVVALGKIPSGLLANDDDLAAELIKCSNDSGDRAWQMPLWEEYQDLLKSNFADMGNIGGRYGGTITAACFLSRFTKAYKWAHLDIAGTAWVSGDAKGATGRPVPLLTEFLMRRAEGTAD</sequence>
<dbReference type="PANTHER" id="PTHR11963">
    <property type="entry name" value="LEUCINE AMINOPEPTIDASE-RELATED"/>
    <property type="match status" value="1"/>
</dbReference>
<dbReference type="HAMAP" id="MF_00181">
    <property type="entry name" value="Cytosol_peptidase_M17"/>
    <property type="match status" value="1"/>
</dbReference>
<keyword evidence="7 9" id="KW-0378">Hydrolase</keyword>
<proteinExistence type="inferred from homology"/>
<evidence type="ECO:0000256" key="5">
    <source>
        <dbReference type="ARBA" id="ARBA00022670"/>
    </source>
</evidence>
<evidence type="ECO:0000313" key="12">
    <source>
        <dbReference type="Proteomes" id="UP000244930"/>
    </source>
</evidence>
<feature type="binding site" evidence="9">
    <location>
        <position position="268"/>
    </location>
    <ligand>
        <name>Mn(2+)</name>
        <dbReference type="ChEBI" id="CHEBI:29035"/>
        <label>2</label>
    </ligand>
</feature>
<evidence type="ECO:0000256" key="6">
    <source>
        <dbReference type="ARBA" id="ARBA00022723"/>
    </source>
</evidence>
<feature type="active site" evidence="9">
    <location>
        <position position="280"/>
    </location>
</feature>
<dbReference type="NCBIfam" id="NF002077">
    <property type="entry name" value="PRK00913.2-4"/>
    <property type="match status" value="1"/>
</dbReference>
<dbReference type="SUPFAM" id="SSF53187">
    <property type="entry name" value="Zn-dependent exopeptidases"/>
    <property type="match status" value="1"/>
</dbReference>
<comment type="catalytic activity">
    <reaction evidence="2 9">
        <text>Release of an N-terminal amino acid, preferentially leucine, but not glutamic or aspartic acids.</text>
        <dbReference type="EC" id="3.4.11.10"/>
    </reaction>
</comment>
<comment type="subcellular location">
    <subcellularLocation>
        <location evidence="9">Cytoplasm</location>
    </subcellularLocation>
</comment>
<comment type="function">
    <text evidence="9">Presumably involved in the processing and regular turnover of intracellular proteins. Catalyzes the removal of unsubstituted N-terminal amino acids from various peptides.</text>
</comment>
<comment type="catalytic activity">
    <reaction evidence="1 9">
        <text>Release of an N-terminal amino acid, Xaa-|-Yaa-, in which Xaa is preferably Leu, but may be other amino acids including Pro although not Arg or Lys, and Yaa may be Pro. Amino acid amides and methyl esters are also readily hydrolyzed, but rates on arylamides are exceedingly low.</text>
        <dbReference type="EC" id="3.4.11.1"/>
    </reaction>
</comment>
<evidence type="ECO:0000256" key="7">
    <source>
        <dbReference type="ARBA" id="ARBA00022801"/>
    </source>
</evidence>
<dbReference type="GO" id="GO:0005737">
    <property type="term" value="C:cytoplasm"/>
    <property type="evidence" value="ECO:0007669"/>
    <property type="project" value="UniProtKB-SubCell"/>
</dbReference>
<feature type="binding site" evidence="9">
    <location>
        <position position="352"/>
    </location>
    <ligand>
        <name>Mn(2+)</name>
        <dbReference type="ChEBI" id="CHEBI:29035"/>
        <label>2</label>
    </ligand>
</feature>
<dbReference type="FunFam" id="3.40.630.10:FF:000004">
    <property type="entry name" value="Probable cytosol aminopeptidase"/>
    <property type="match status" value="1"/>
</dbReference>
<dbReference type="GO" id="GO:0006508">
    <property type="term" value="P:proteolysis"/>
    <property type="evidence" value="ECO:0007669"/>
    <property type="project" value="UniProtKB-KW"/>
</dbReference>
<evidence type="ECO:0000256" key="3">
    <source>
        <dbReference type="ARBA" id="ARBA00009528"/>
    </source>
</evidence>
<evidence type="ECO:0000313" key="11">
    <source>
        <dbReference type="EMBL" id="AWI75355.1"/>
    </source>
</evidence>
<dbReference type="EMBL" id="CP022187">
    <property type="protein sequence ID" value="AWI75355.1"/>
    <property type="molecule type" value="Genomic_DNA"/>
</dbReference>
<keyword evidence="6 9" id="KW-0479">Metal-binding</keyword>
<evidence type="ECO:0000256" key="8">
    <source>
        <dbReference type="ARBA" id="ARBA00023211"/>
    </source>
</evidence>
<dbReference type="Gene3D" id="3.40.630.10">
    <property type="entry name" value="Zn peptidases"/>
    <property type="match status" value="1"/>
</dbReference>
<evidence type="ECO:0000256" key="2">
    <source>
        <dbReference type="ARBA" id="ARBA00000967"/>
    </source>
</evidence>
<keyword evidence="4 9" id="KW-0031">Aminopeptidase</keyword>
<dbReference type="SUPFAM" id="SSF52949">
    <property type="entry name" value="Macro domain-like"/>
    <property type="match status" value="1"/>
</dbReference>
<dbReference type="Pfam" id="PF00883">
    <property type="entry name" value="Peptidase_M17"/>
    <property type="match status" value="1"/>
</dbReference>
<evidence type="ECO:0000256" key="1">
    <source>
        <dbReference type="ARBA" id="ARBA00000135"/>
    </source>
</evidence>
<dbReference type="GO" id="GO:0030145">
    <property type="term" value="F:manganese ion binding"/>
    <property type="evidence" value="ECO:0007669"/>
    <property type="project" value="UniProtKB-UniRule"/>
</dbReference>
<evidence type="ECO:0000256" key="9">
    <source>
        <dbReference type="HAMAP-Rule" id="MF_00181"/>
    </source>
</evidence>
<dbReference type="Proteomes" id="UP000244930">
    <property type="component" value="Chromosome"/>
</dbReference>
<accession>A0A2U8GS80</accession>